<sequence>MKKLLLVIVVLTASFFIVANVATILQPTHTEAQSSSYDNFNQTLDQQDYVLPAYLYTVTVPEKNSYDTAKFWGILCISASIVGTLVYVGYKKYRAENDKSVNRDRNS</sequence>
<dbReference type="InterPro" id="IPR014231">
    <property type="entry name" value="Spore_YpjB"/>
</dbReference>
<evidence type="ECO:0000313" key="3">
    <source>
        <dbReference type="EMBL" id="SNZ10353.1"/>
    </source>
</evidence>
<keyword evidence="1" id="KW-1133">Transmembrane helix</keyword>
<dbReference type="EMBL" id="OBEK01000002">
    <property type="protein sequence ID" value="SNZ10353.1"/>
    <property type="molecule type" value="Genomic_DNA"/>
</dbReference>
<reference evidence="4" key="1">
    <citation type="submission" date="2017-09" db="EMBL/GenBank/DDBJ databases">
        <authorList>
            <person name="Varghese N."/>
            <person name="Submissions S."/>
        </authorList>
    </citation>
    <scope>NUCLEOTIDE SEQUENCE [LARGE SCALE GENOMIC DNA]</scope>
    <source>
        <strain evidence="4">CGMCC 1.8913</strain>
    </source>
</reference>
<keyword evidence="4" id="KW-1185">Reference proteome</keyword>
<feature type="chain" id="PRO_5038770868" evidence="2">
    <location>
        <begin position="20"/>
        <end position="107"/>
    </location>
</feature>
<dbReference type="AlphaFoldDB" id="A0A285NN41"/>
<keyword evidence="1" id="KW-0472">Membrane</keyword>
<feature type="signal peptide" evidence="2">
    <location>
        <begin position="1"/>
        <end position="19"/>
    </location>
</feature>
<keyword evidence="2" id="KW-0732">Signal</keyword>
<name>A0A285NN41_9BACI</name>
<feature type="transmembrane region" description="Helical" evidence="1">
    <location>
        <begin position="71"/>
        <end position="90"/>
    </location>
</feature>
<gene>
    <name evidence="3" type="ORF">SAMN05421503_1695</name>
</gene>
<dbReference type="Proteomes" id="UP000219356">
    <property type="component" value="Unassembled WGS sequence"/>
</dbReference>
<evidence type="ECO:0000256" key="2">
    <source>
        <dbReference type="SAM" id="SignalP"/>
    </source>
</evidence>
<protein>
    <submittedName>
        <fullName evidence="3">Sporulation protein YpjB (SpoYpjB)</fullName>
    </submittedName>
</protein>
<evidence type="ECO:0000256" key="1">
    <source>
        <dbReference type="SAM" id="Phobius"/>
    </source>
</evidence>
<accession>A0A285NN41</accession>
<organism evidence="3 4">
    <name type="scientific">Terribacillus aidingensis</name>
    <dbReference type="NCBI Taxonomy" id="586416"/>
    <lineage>
        <taxon>Bacteria</taxon>
        <taxon>Bacillati</taxon>
        <taxon>Bacillota</taxon>
        <taxon>Bacilli</taxon>
        <taxon>Bacillales</taxon>
        <taxon>Bacillaceae</taxon>
        <taxon>Terribacillus</taxon>
    </lineage>
</organism>
<dbReference type="Pfam" id="PF09577">
    <property type="entry name" value="Spore_YpjB"/>
    <property type="match status" value="1"/>
</dbReference>
<evidence type="ECO:0000313" key="4">
    <source>
        <dbReference type="Proteomes" id="UP000219356"/>
    </source>
</evidence>
<keyword evidence="1" id="KW-0812">Transmembrane</keyword>
<proteinExistence type="predicted"/>
<dbReference type="RefSeq" id="WP_179636921.1">
    <property type="nucleotide sequence ID" value="NZ_OBEK01000002.1"/>
</dbReference>